<dbReference type="Pfam" id="PF07980">
    <property type="entry name" value="SusD_RagB"/>
    <property type="match status" value="1"/>
</dbReference>
<dbReference type="Gene3D" id="1.25.40.390">
    <property type="match status" value="1"/>
</dbReference>
<accession>A0A5M5C1V6</accession>
<sequence length="701" mass="80457">MKWLYNMVITFFAAGCLTACSDYLEVDSNFKDRLTIEKVFTDKDYTDAWLSNTYSYLRGQNQDVGGKESVPTNFADDIYWADWNNEGNGKYTNGSYYSFFRNVEYNENWYQDSYKASYLGINKACVFLNNIHMNQQLTDEERADYAAQARFVRAYYYWLLLRKYGPIPLIPDEGENYMQDYDGLARPRNTYDECVEYITSELVKAAQDLPLERGTNNIARPTRGAALAARAKVLLYAASPLMNGNTDSYAQQMVDDKGNRLLAAEYDESKWAKAAAAARDVMELPGNNDGHRYQLYVKSRITSGTEDYPETIEPFKDRNFSENNWPYGYADIDPFESYRSVFNGELSAYENPELIFSRVDNITVDNSSGGITSPDAIANMVLHQLPTLAGGWGVHGMTQKQCDAYYMNDGTDCPGKDKEIGRGDGSSRLTGYVTSDDVDAGRYKPLRAGVSLQYANREPRFYASVGFNGSVWNMTSLGNKQGATQPNQQVWYYRGTSEGYNGGNRIFTGIGIKKYVNPYDAKYQNELLYRQKAEPAIRYAEILLIYAEALNELGEGASYDIPSWDGSITYTVRRDVEEMKKGIQPVRIRAGVPDYSPTEYQNQDVFRKKLKRERQIELMGENHRYYDLRRWKIDAPLEEETLIYGCNMLMDDGHKDLFHTPVAIMSLPVRFVEKSYFWPFSHEQLQRNKRLTQNPGWTYYD</sequence>
<dbReference type="PROSITE" id="PS51257">
    <property type="entry name" value="PROKAR_LIPOPROTEIN"/>
    <property type="match status" value="1"/>
</dbReference>
<keyword evidence="4" id="KW-0472">Membrane</keyword>
<feature type="domain" description="SusD-like N-terminal" evidence="7">
    <location>
        <begin position="92"/>
        <end position="235"/>
    </location>
</feature>
<evidence type="ECO:0000313" key="8">
    <source>
        <dbReference type="EMBL" id="KAA3945739.1"/>
    </source>
</evidence>
<evidence type="ECO:0000256" key="3">
    <source>
        <dbReference type="ARBA" id="ARBA00022729"/>
    </source>
</evidence>
<evidence type="ECO:0000256" key="1">
    <source>
        <dbReference type="ARBA" id="ARBA00004442"/>
    </source>
</evidence>
<proteinExistence type="inferred from homology"/>
<feature type="domain" description="RagB/SusD" evidence="6">
    <location>
        <begin position="372"/>
        <end position="697"/>
    </location>
</feature>
<dbReference type="Pfam" id="PF14322">
    <property type="entry name" value="SusD-like_3"/>
    <property type="match status" value="1"/>
</dbReference>
<dbReference type="Proteomes" id="UP000323717">
    <property type="component" value="Unassembled WGS sequence"/>
</dbReference>
<reference evidence="8 9" key="1">
    <citation type="journal article" date="2019" name="Nat. Med.">
        <title>A library of human gut bacterial isolates paired with longitudinal multiomics data enables mechanistic microbiome research.</title>
        <authorList>
            <person name="Poyet M."/>
            <person name="Groussin M."/>
            <person name="Gibbons S.M."/>
            <person name="Avila-Pacheco J."/>
            <person name="Jiang X."/>
            <person name="Kearney S.M."/>
            <person name="Perrotta A.R."/>
            <person name="Berdy B."/>
            <person name="Zhao S."/>
            <person name="Lieberman T.D."/>
            <person name="Swanson P.K."/>
            <person name="Smith M."/>
            <person name="Roesemann S."/>
            <person name="Alexander J.E."/>
            <person name="Rich S.A."/>
            <person name="Livny J."/>
            <person name="Vlamakis H."/>
            <person name="Clish C."/>
            <person name="Bullock K."/>
            <person name="Deik A."/>
            <person name="Scott J."/>
            <person name="Pierce K.A."/>
            <person name="Xavier R.J."/>
            <person name="Alm E.J."/>
        </authorList>
    </citation>
    <scope>NUCLEOTIDE SEQUENCE [LARGE SCALE GENOMIC DNA]</scope>
    <source>
        <strain evidence="8 9">BIOML-A163</strain>
    </source>
</reference>
<evidence type="ECO:0000256" key="5">
    <source>
        <dbReference type="ARBA" id="ARBA00023237"/>
    </source>
</evidence>
<dbReference type="SUPFAM" id="SSF48452">
    <property type="entry name" value="TPR-like"/>
    <property type="match status" value="1"/>
</dbReference>
<dbReference type="RefSeq" id="WP_008776040.1">
    <property type="nucleotide sequence ID" value="NZ_CAXTIO010000009.1"/>
</dbReference>
<keyword evidence="3" id="KW-0732">Signal</keyword>
<keyword evidence="5" id="KW-0998">Cell outer membrane</keyword>
<dbReference type="GO" id="GO:0009279">
    <property type="term" value="C:cell outer membrane"/>
    <property type="evidence" value="ECO:0007669"/>
    <property type="project" value="UniProtKB-SubCell"/>
</dbReference>
<evidence type="ECO:0000313" key="9">
    <source>
        <dbReference type="Proteomes" id="UP000323717"/>
    </source>
</evidence>
<comment type="similarity">
    <text evidence="2">Belongs to the SusD family.</text>
</comment>
<evidence type="ECO:0000259" key="7">
    <source>
        <dbReference type="Pfam" id="PF14322"/>
    </source>
</evidence>
<dbReference type="InterPro" id="IPR033985">
    <property type="entry name" value="SusD-like_N"/>
</dbReference>
<protein>
    <submittedName>
        <fullName evidence="8">RagB/SusD family nutrient uptake outer membrane protein</fullName>
    </submittedName>
</protein>
<dbReference type="AlphaFoldDB" id="A0A5M5C1V6"/>
<name>A0A5M5C1V6_BACOV</name>
<dbReference type="InterPro" id="IPR012944">
    <property type="entry name" value="SusD_RagB_dom"/>
</dbReference>
<comment type="subcellular location">
    <subcellularLocation>
        <location evidence="1">Cell outer membrane</location>
    </subcellularLocation>
</comment>
<evidence type="ECO:0000259" key="6">
    <source>
        <dbReference type="Pfam" id="PF07980"/>
    </source>
</evidence>
<evidence type="ECO:0000256" key="4">
    <source>
        <dbReference type="ARBA" id="ARBA00023136"/>
    </source>
</evidence>
<gene>
    <name evidence="8" type="ORF">F3D71_18890</name>
</gene>
<dbReference type="InterPro" id="IPR011990">
    <property type="entry name" value="TPR-like_helical_dom_sf"/>
</dbReference>
<dbReference type="EMBL" id="VWLE01000316">
    <property type="protein sequence ID" value="KAA3945739.1"/>
    <property type="molecule type" value="Genomic_DNA"/>
</dbReference>
<comment type="caution">
    <text evidence="8">The sequence shown here is derived from an EMBL/GenBank/DDBJ whole genome shotgun (WGS) entry which is preliminary data.</text>
</comment>
<organism evidence="8 9">
    <name type="scientific">Bacteroides ovatus</name>
    <dbReference type="NCBI Taxonomy" id="28116"/>
    <lineage>
        <taxon>Bacteria</taxon>
        <taxon>Pseudomonadati</taxon>
        <taxon>Bacteroidota</taxon>
        <taxon>Bacteroidia</taxon>
        <taxon>Bacteroidales</taxon>
        <taxon>Bacteroidaceae</taxon>
        <taxon>Bacteroides</taxon>
    </lineage>
</organism>
<evidence type="ECO:0000256" key="2">
    <source>
        <dbReference type="ARBA" id="ARBA00006275"/>
    </source>
</evidence>